<comment type="caution">
    <text evidence="1">The sequence shown here is derived from an EMBL/GenBank/DDBJ whole genome shotgun (WGS) entry which is preliminary data.</text>
</comment>
<protein>
    <submittedName>
        <fullName evidence="1">Uncharacterized protein</fullName>
    </submittedName>
</protein>
<proteinExistence type="predicted"/>
<name>A0ABV7L932_9PROT</name>
<keyword evidence="2" id="KW-1185">Reference proteome</keyword>
<organism evidence="1 2">
    <name type="scientific">Marinibaculum pumilum</name>
    <dbReference type="NCBI Taxonomy" id="1766165"/>
    <lineage>
        <taxon>Bacteria</taxon>
        <taxon>Pseudomonadati</taxon>
        <taxon>Pseudomonadota</taxon>
        <taxon>Alphaproteobacteria</taxon>
        <taxon>Rhodospirillales</taxon>
        <taxon>Rhodospirillaceae</taxon>
        <taxon>Marinibaculum</taxon>
    </lineage>
</organism>
<evidence type="ECO:0000313" key="1">
    <source>
        <dbReference type="EMBL" id="MFC3231149.1"/>
    </source>
</evidence>
<reference evidence="2" key="1">
    <citation type="journal article" date="2019" name="Int. J. Syst. Evol. Microbiol.">
        <title>The Global Catalogue of Microorganisms (GCM) 10K type strain sequencing project: providing services to taxonomists for standard genome sequencing and annotation.</title>
        <authorList>
            <consortium name="The Broad Institute Genomics Platform"/>
            <consortium name="The Broad Institute Genome Sequencing Center for Infectious Disease"/>
            <person name="Wu L."/>
            <person name="Ma J."/>
        </authorList>
    </citation>
    <scope>NUCLEOTIDE SEQUENCE [LARGE SCALE GENOMIC DNA]</scope>
    <source>
        <strain evidence="2">KCTC 42964</strain>
    </source>
</reference>
<dbReference type="EMBL" id="JBHRTR010000054">
    <property type="protein sequence ID" value="MFC3231149.1"/>
    <property type="molecule type" value="Genomic_DNA"/>
</dbReference>
<sequence>MSLFLAWIGVDRDSLDLEGEICALNPRLFLVETELSRSKLYHRIKWQLPDDTALLVAPLAEIPKFKGMAEGSTAWARERKRTD</sequence>
<gene>
    <name evidence="1" type="ORF">ACFOGJ_28130</name>
</gene>
<dbReference type="RefSeq" id="WP_379906613.1">
    <property type="nucleotide sequence ID" value="NZ_JBHRTR010000054.1"/>
</dbReference>
<accession>A0ABV7L932</accession>
<dbReference type="Proteomes" id="UP001595528">
    <property type="component" value="Unassembled WGS sequence"/>
</dbReference>
<evidence type="ECO:0000313" key="2">
    <source>
        <dbReference type="Proteomes" id="UP001595528"/>
    </source>
</evidence>